<evidence type="ECO:0000313" key="1">
    <source>
        <dbReference type="EMBL" id="BBE50910.1"/>
    </source>
</evidence>
<proteinExistence type="predicted"/>
<name>A0A2Z6GBZ4_9PROT</name>
<protein>
    <submittedName>
        <fullName evidence="1">Uncharacterized protein</fullName>
    </submittedName>
</protein>
<dbReference type="RefSeq" id="WP_035383976.1">
    <property type="nucleotide sequence ID" value="NZ_AP018738.1"/>
</dbReference>
<keyword evidence="2" id="KW-1185">Reference proteome</keyword>
<dbReference type="AlphaFoldDB" id="A0A2Z6GBZ4"/>
<dbReference type="EMBL" id="AP018738">
    <property type="protein sequence ID" value="BBE50910.1"/>
    <property type="molecule type" value="Genomic_DNA"/>
</dbReference>
<dbReference type="STRING" id="1188319.OYT1_02013"/>
<dbReference type="Gene3D" id="2.60.120.40">
    <property type="match status" value="1"/>
</dbReference>
<evidence type="ECO:0000313" key="2">
    <source>
        <dbReference type="Proteomes" id="UP000033070"/>
    </source>
</evidence>
<dbReference type="InterPro" id="IPR008983">
    <property type="entry name" value="Tumour_necrosis_fac-like_dom"/>
</dbReference>
<sequence length="319" mass="32971">MSQNSLVIADGTGAQVLASVNNALDTLKTCFSGATPPGTPSPYQFWADTLTGLLKMRDAANTVWVPIAAMSGIGGNVVKTLTGGTYTLTEAEGEAASFEVNGTLTANQILVVPNNMPPFAVENLTSGAFTLTVKTALGTGQTISQGEISMLYCNGTNCEFISDTQGTSPKRGTYAAYRSGAVQTMTAAAWSQIILNTALVNTNGSAFISHNAATGLFTVLQSGQYEISAVLTAINPTAAYNAFNVALALNGAVAHYFGCGYSWAAAAGLKISVSGQTTRYLAAGTTVALWGNPNVAMNADFWGDSWGVGGCQLEMVYMG</sequence>
<accession>A0A2Z6GBZ4</accession>
<organism evidence="1 2">
    <name type="scientific">Ferriphaselus amnicola</name>
    <dbReference type="NCBI Taxonomy" id="1188319"/>
    <lineage>
        <taxon>Bacteria</taxon>
        <taxon>Pseudomonadati</taxon>
        <taxon>Pseudomonadota</taxon>
        <taxon>Betaproteobacteria</taxon>
        <taxon>Nitrosomonadales</taxon>
        <taxon>Gallionellaceae</taxon>
        <taxon>Ferriphaselus</taxon>
    </lineage>
</organism>
<dbReference type="OrthoDB" id="9115476at2"/>
<dbReference type="Proteomes" id="UP000033070">
    <property type="component" value="Chromosome"/>
</dbReference>
<reference evidence="1 2" key="1">
    <citation type="submission" date="2018-06" db="EMBL/GenBank/DDBJ databases">
        <title>OYT1 Genome Sequencing.</title>
        <authorList>
            <person name="Kato S."/>
            <person name="Itoh T."/>
            <person name="Ohkuma M."/>
        </authorList>
    </citation>
    <scope>NUCLEOTIDE SEQUENCE [LARGE SCALE GENOMIC DNA]</scope>
    <source>
        <strain evidence="1 2">OYT1</strain>
    </source>
</reference>
<dbReference type="KEGG" id="fam:OYT1_ch1353"/>
<gene>
    <name evidence="1" type="ORF">OYT1_ch1353</name>
</gene>